<dbReference type="PANTHER" id="PTHR14269:SF57">
    <property type="entry name" value="SUPERFAMILY HYDROLASE, PUTATIVE (AFU_ORTHOLOGUE AFUA_2G02580)-RELATED"/>
    <property type="match status" value="1"/>
</dbReference>
<dbReference type="SUPFAM" id="SSF56784">
    <property type="entry name" value="HAD-like"/>
    <property type="match status" value="1"/>
</dbReference>
<proteinExistence type="predicted"/>
<dbReference type="AlphaFoldDB" id="A0A1E4T920"/>
<accession>A0A1E4T920</accession>
<gene>
    <name evidence="1" type="ORF">CANARDRAFT_26404</name>
</gene>
<dbReference type="Proteomes" id="UP000094801">
    <property type="component" value="Unassembled WGS sequence"/>
</dbReference>
<dbReference type="GO" id="GO:0005739">
    <property type="term" value="C:mitochondrion"/>
    <property type="evidence" value="ECO:0007669"/>
    <property type="project" value="TreeGrafter"/>
</dbReference>
<dbReference type="InterPro" id="IPR023214">
    <property type="entry name" value="HAD_sf"/>
</dbReference>
<dbReference type="Pfam" id="PF13344">
    <property type="entry name" value="Hydrolase_6"/>
    <property type="match status" value="1"/>
</dbReference>
<dbReference type="OrthoDB" id="10251048at2759"/>
<dbReference type="InterPro" id="IPR006353">
    <property type="entry name" value="HAD-SF_hydro_IIA_CECR5"/>
</dbReference>
<dbReference type="InterPro" id="IPR036412">
    <property type="entry name" value="HAD-like_sf"/>
</dbReference>
<evidence type="ECO:0000313" key="1">
    <source>
        <dbReference type="EMBL" id="ODV88250.1"/>
    </source>
</evidence>
<keyword evidence="2" id="KW-1185">Reference proteome</keyword>
<evidence type="ECO:0000313" key="2">
    <source>
        <dbReference type="Proteomes" id="UP000094801"/>
    </source>
</evidence>
<protein>
    <recommendedName>
        <fullName evidence="3">TIGR01456 family HAD hydrolase</fullName>
    </recommendedName>
</protein>
<evidence type="ECO:0008006" key="3">
    <source>
        <dbReference type="Google" id="ProtNLM"/>
    </source>
</evidence>
<name>A0A1E4T920_9ASCO</name>
<dbReference type="Gene3D" id="3.40.50.1000">
    <property type="entry name" value="HAD superfamily/HAD-like"/>
    <property type="match status" value="2"/>
</dbReference>
<dbReference type="GO" id="GO:0046474">
    <property type="term" value="P:glycerophospholipid biosynthetic process"/>
    <property type="evidence" value="ECO:0007669"/>
    <property type="project" value="TreeGrafter"/>
</dbReference>
<dbReference type="Pfam" id="PF13242">
    <property type="entry name" value="Hydrolase_like"/>
    <property type="match status" value="1"/>
</dbReference>
<dbReference type="PANTHER" id="PTHR14269">
    <property type="entry name" value="CDP-DIACYLGLYCEROL--GLYCEROL-3-PHOSPHATE 3-PHOSPHATIDYLTRANSFERASE-RELATED"/>
    <property type="match status" value="1"/>
</dbReference>
<dbReference type="NCBIfam" id="TIGR01456">
    <property type="entry name" value="CECR5"/>
    <property type="match status" value="1"/>
</dbReference>
<dbReference type="NCBIfam" id="TIGR01460">
    <property type="entry name" value="HAD-SF-IIA"/>
    <property type="match status" value="1"/>
</dbReference>
<reference evidence="2" key="1">
    <citation type="submission" date="2016-04" db="EMBL/GenBank/DDBJ databases">
        <title>Comparative genomics of biotechnologically important yeasts.</title>
        <authorList>
            <consortium name="DOE Joint Genome Institute"/>
            <person name="Riley R."/>
            <person name="Haridas S."/>
            <person name="Wolfe K.H."/>
            <person name="Lopes M.R."/>
            <person name="Hittinger C.T."/>
            <person name="Goker M."/>
            <person name="Salamov A."/>
            <person name="Wisecaver J."/>
            <person name="Long T.M."/>
            <person name="Aerts A.L."/>
            <person name="Barry K."/>
            <person name="Choi C."/>
            <person name="Clum A."/>
            <person name="Coughlan A.Y."/>
            <person name="Deshpande S."/>
            <person name="Douglass A.P."/>
            <person name="Hanson S.J."/>
            <person name="Klenk H.-P."/>
            <person name="Labutti K."/>
            <person name="Lapidus A."/>
            <person name="Lindquist E."/>
            <person name="Lipzen A."/>
            <person name="Meier-Kolthoff J.P."/>
            <person name="Ohm R.A."/>
            <person name="Otillar R.P."/>
            <person name="Pangilinan J."/>
            <person name="Peng Y."/>
            <person name="Rokas A."/>
            <person name="Rosa C.A."/>
            <person name="Scheuner C."/>
            <person name="Sibirny A.A."/>
            <person name="Slot J.C."/>
            <person name="Stielow J.B."/>
            <person name="Sun H."/>
            <person name="Kurtzman C.P."/>
            <person name="Blackwell M."/>
            <person name="Grigoriev I.V."/>
            <person name="Jeffries T.W."/>
        </authorList>
    </citation>
    <scope>NUCLEOTIDE SEQUENCE [LARGE SCALE GENOMIC DNA]</scope>
    <source>
        <strain evidence="2">NRRL YB-2248</strain>
    </source>
</reference>
<dbReference type="InterPro" id="IPR050324">
    <property type="entry name" value="CDP-alcohol_PTase-I"/>
</dbReference>
<sequence>MFLTRLPLRRYGVCIGSKFHYTTQTTPPSPSNLGFVFDIDGVLLKGSTAIPNASETLTKLTSLKIPFILLTNGGGQLEKDRCEYISSKLQLSTKLNERQLVQSHTPFKTLINDFKRVLIVGGPNDSSRQVGYDYGFEQVLRPIDLIKANGKIWPFHKYTKLEINEWSIPVHESKVDVTNPNPKMNEKIDAIFVFNDPRDMGSDLQIILDLLNSQDGLLGTSRIGIPNVDYNKPSIPIIFSNNDFLWSNEFQLPRFGQGAFKIQVESIYKHITNCNLHSLSLGKPYKVSYDYAHHVLIDWRSQLVDGINNTCLPELNKTPLNSPFNKIYMVGDNPESDILGGNNYGWETILVKTGVYKDGDFEINRKLSKPTVGVFDDVKDGVFKVLKDNNLI</sequence>
<dbReference type="InterPro" id="IPR006357">
    <property type="entry name" value="HAD-SF_hydro_IIA"/>
</dbReference>
<dbReference type="STRING" id="983967.A0A1E4T920"/>
<dbReference type="EMBL" id="KV453847">
    <property type="protein sequence ID" value="ODV88250.1"/>
    <property type="molecule type" value="Genomic_DNA"/>
</dbReference>
<organism evidence="1 2">
    <name type="scientific">[Candida] arabinofermentans NRRL YB-2248</name>
    <dbReference type="NCBI Taxonomy" id="983967"/>
    <lineage>
        <taxon>Eukaryota</taxon>
        <taxon>Fungi</taxon>
        <taxon>Dikarya</taxon>
        <taxon>Ascomycota</taxon>
        <taxon>Saccharomycotina</taxon>
        <taxon>Pichiomycetes</taxon>
        <taxon>Pichiales</taxon>
        <taxon>Pichiaceae</taxon>
        <taxon>Ogataea</taxon>
        <taxon>Ogataea/Candida clade</taxon>
    </lineage>
</organism>